<feature type="compositionally biased region" description="Polar residues" evidence="1">
    <location>
        <begin position="44"/>
        <end position="54"/>
    </location>
</feature>
<accession>A0A921NY87</accession>
<name>A0A921NY87_9RHOB</name>
<feature type="region of interest" description="Disordered" evidence="1">
    <location>
        <begin position="1"/>
        <end position="99"/>
    </location>
</feature>
<keyword evidence="3" id="KW-1185">Reference proteome</keyword>
<evidence type="ECO:0000313" key="3">
    <source>
        <dbReference type="Proteomes" id="UP000698242"/>
    </source>
</evidence>
<feature type="compositionally biased region" description="Basic residues" evidence="1">
    <location>
        <begin position="73"/>
        <end position="82"/>
    </location>
</feature>
<sequence>MQGAQEGILEAQDMRAAPRRHGLAAMRGARPAPDRDMPLRARQPQGNAPAQQFEDTPPASEQEAAPEDMQRVRPGRLRRALAGRRPPAARSPGQLAPKEAKLSAEFTVPLSALTVLVQVT</sequence>
<organism evidence="2 3">
    <name type="scientific">Profundibacterium mesophilum KAUST100406-0324</name>
    <dbReference type="NCBI Taxonomy" id="1037889"/>
    <lineage>
        <taxon>Bacteria</taxon>
        <taxon>Pseudomonadati</taxon>
        <taxon>Pseudomonadota</taxon>
        <taxon>Alphaproteobacteria</taxon>
        <taxon>Rhodobacterales</taxon>
        <taxon>Roseobacteraceae</taxon>
        <taxon>Profundibacterium</taxon>
    </lineage>
</organism>
<dbReference type="AlphaFoldDB" id="A0A921NY87"/>
<reference evidence="2" key="1">
    <citation type="submission" date="2013-03" db="EMBL/GenBank/DDBJ databases">
        <title>Genome Sequence of the Profundibacterium mesophilum strain KAUST100406-0324T from Red Sea, a novel genus in the family Rhodobacteraceae.</title>
        <authorList>
            <person name="Essack M."/>
            <person name="Alam I."/>
            <person name="Lafi F."/>
            <person name="Alawi W."/>
            <person name="Kamanu F."/>
            <person name="Al-Suwailem A."/>
            <person name="Lee O.O."/>
            <person name="Xu Y."/>
            <person name="Bajic V."/>
            <person name="Qian P.-Y."/>
            <person name="Archer J."/>
        </authorList>
    </citation>
    <scope>NUCLEOTIDE SEQUENCE</scope>
    <source>
        <strain evidence="2">KAUST100406-0324</strain>
    </source>
</reference>
<evidence type="ECO:0000313" key="2">
    <source>
        <dbReference type="EMBL" id="KAF0675698.1"/>
    </source>
</evidence>
<evidence type="ECO:0000256" key="1">
    <source>
        <dbReference type="SAM" id="MobiDB-lite"/>
    </source>
</evidence>
<dbReference type="Proteomes" id="UP000698242">
    <property type="component" value="Unassembled WGS sequence"/>
</dbReference>
<dbReference type="EMBL" id="APKE01000023">
    <property type="protein sequence ID" value="KAF0675698.1"/>
    <property type="molecule type" value="Genomic_DNA"/>
</dbReference>
<comment type="caution">
    <text evidence="2">The sequence shown here is derived from an EMBL/GenBank/DDBJ whole genome shotgun (WGS) entry which is preliminary data.</text>
</comment>
<proteinExistence type="predicted"/>
<gene>
    <name evidence="2" type="ORF">PMES_02033</name>
</gene>
<protein>
    <submittedName>
        <fullName evidence="2">Uncharacterized protein</fullName>
    </submittedName>
</protein>